<proteinExistence type="inferred from homology"/>
<dbReference type="AlphaFoldDB" id="A0A1B0D4S3"/>
<evidence type="ECO:0000256" key="1">
    <source>
        <dbReference type="ARBA" id="ARBA00022441"/>
    </source>
</evidence>
<dbReference type="PANTHER" id="PTHR46428">
    <property type="entry name" value="KELCH DOMAIN-CONTAINING PROTEIN 10"/>
    <property type="match status" value="1"/>
</dbReference>
<dbReference type="CTD" id="37121"/>
<dbReference type="InterPro" id="IPR015915">
    <property type="entry name" value="Kelch-typ_b-propeller"/>
</dbReference>
<evidence type="ECO:0000256" key="4">
    <source>
        <dbReference type="ARBA" id="ARBA00041041"/>
    </source>
</evidence>
<protein>
    <recommendedName>
        <fullName evidence="4">Kelch domain-containing protein 10</fullName>
    </recommendedName>
</protein>
<evidence type="ECO:0000256" key="3">
    <source>
        <dbReference type="ARBA" id="ARBA00038487"/>
    </source>
</evidence>
<reference evidence="5" key="1">
    <citation type="submission" date="2022-08" db="UniProtKB">
        <authorList>
            <consortium name="EnsemblMetazoa"/>
        </authorList>
    </citation>
    <scope>IDENTIFICATION</scope>
    <source>
        <strain evidence="5">Israel</strain>
    </source>
</reference>
<keyword evidence="2" id="KW-0677">Repeat</keyword>
<dbReference type="EMBL" id="AJVK01024820">
    <property type="status" value="NOT_ANNOTATED_CDS"/>
    <property type="molecule type" value="Genomic_DNA"/>
</dbReference>
<dbReference type="VEuPathDB" id="VectorBase:PPAPM1_012310"/>
<name>A0A1B0D4S3_PHLPP</name>
<evidence type="ECO:0000256" key="2">
    <source>
        <dbReference type="ARBA" id="ARBA00022737"/>
    </source>
</evidence>
<dbReference type="Proteomes" id="UP000092462">
    <property type="component" value="Unassembled WGS sequence"/>
</dbReference>
<dbReference type="PANTHER" id="PTHR46428:SF1">
    <property type="entry name" value="KELCH DOMAIN-CONTAINING PROTEIN 10"/>
    <property type="match status" value="1"/>
</dbReference>
<dbReference type="VEuPathDB" id="VectorBase:PPAI002481"/>
<organism evidence="5 6">
    <name type="scientific">Phlebotomus papatasi</name>
    <name type="common">Sandfly</name>
    <dbReference type="NCBI Taxonomy" id="29031"/>
    <lineage>
        <taxon>Eukaryota</taxon>
        <taxon>Metazoa</taxon>
        <taxon>Ecdysozoa</taxon>
        <taxon>Arthropoda</taxon>
        <taxon>Hexapoda</taxon>
        <taxon>Insecta</taxon>
        <taxon>Pterygota</taxon>
        <taxon>Neoptera</taxon>
        <taxon>Endopterygota</taxon>
        <taxon>Diptera</taxon>
        <taxon>Nematocera</taxon>
        <taxon>Psychodoidea</taxon>
        <taxon>Psychodidae</taxon>
        <taxon>Phlebotomus</taxon>
        <taxon>Phlebotomus</taxon>
    </lineage>
</organism>
<accession>A0A1B0D4S3</accession>
<sequence>MLIYILTGIALWVTEFLQIAIETWRAVFAMIRRKKNSPQIYAFRPYQINRLHYVDCVPPKPRSGHRIVCNDRDIYCFGGFNPDIPSNTGRYRDVSLFQELWRFDTLSRQWELIFGPGEHLPDELASHAMLLLGNSILIFGGTCYPFGQRCSNKLHIFNVVSKKLKTVETSGTQPAEMYGQAMVVHEEFLYVIGGTTGYDYSCDVHRLNLMTYEWELVYHCDEYNEDDPPGRYRHELAYDGEQIYVLGGGTSQVAFTLSEIPAFNLKTNTWKMVQTKPDSTFSPPGNKVAFPEARKCHACVQFETLQGSSVVIIGGYDTCYYNDIWKLNLRTLEWRCLGKMPSFRPLFFHDATVTRAGCVYIYGGITCNVNTNITKRTTNMYKIWMTIPKLSEMCIEALNFYAPRLKESSVEDLMKLGVPPPFVDRLTIKSTSP</sequence>
<dbReference type="EMBL" id="AJVK01024819">
    <property type="status" value="NOT_ANNOTATED_CDS"/>
    <property type="molecule type" value="Genomic_DNA"/>
</dbReference>
<evidence type="ECO:0000313" key="6">
    <source>
        <dbReference type="Proteomes" id="UP000092462"/>
    </source>
</evidence>
<dbReference type="Pfam" id="PF01344">
    <property type="entry name" value="Kelch_1"/>
    <property type="match status" value="1"/>
</dbReference>
<dbReference type="KEGG" id="ppap:129804859"/>
<comment type="similarity">
    <text evidence="3">Belongs to the KLHDC10 family.</text>
</comment>
<dbReference type="OrthoDB" id="7676067at2759"/>
<dbReference type="EnsemblMetazoa" id="PPAI002481-RA">
    <property type="protein sequence ID" value="PPAI002481-PA"/>
    <property type="gene ID" value="PPAI002481"/>
</dbReference>
<evidence type="ECO:0000313" key="5">
    <source>
        <dbReference type="EnsemblMetazoa" id="PPAI002481-PA"/>
    </source>
</evidence>
<keyword evidence="6" id="KW-1185">Reference proteome</keyword>
<dbReference type="SUPFAM" id="SSF117281">
    <property type="entry name" value="Kelch motif"/>
    <property type="match status" value="1"/>
</dbReference>
<dbReference type="GeneID" id="129804859"/>
<dbReference type="InterPro" id="IPR052125">
    <property type="entry name" value="KLHDC10"/>
</dbReference>
<dbReference type="RefSeq" id="XP_055708498.1">
    <property type="nucleotide sequence ID" value="XM_055852523.1"/>
</dbReference>
<dbReference type="InterPro" id="IPR006652">
    <property type="entry name" value="Kelch_1"/>
</dbReference>
<dbReference type="GO" id="GO:0032874">
    <property type="term" value="P:positive regulation of stress-activated MAPK cascade"/>
    <property type="evidence" value="ECO:0007669"/>
    <property type="project" value="TreeGrafter"/>
</dbReference>
<keyword evidence="1" id="KW-0880">Kelch repeat</keyword>
<dbReference type="Gene3D" id="2.120.10.80">
    <property type="entry name" value="Kelch-type beta propeller"/>
    <property type="match status" value="2"/>
</dbReference>
<dbReference type="Pfam" id="PF24681">
    <property type="entry name" value="Kelch_KLHDC2_KLHL20_DRC7"/>
    <property type="match status" value="1"/>
</dbReference>